<evidence type="ECO:0000259" key="10">
    <source>
        <dbReference type="Pfam" id="PF02518"/>
    </source>
</evidence>
<keyword evidence="8" id="KW-0902">Two-component regulatory system</keyword>
<dbReference type="InterPro" id="IPR050482">
    <property type="entry name" value="Sensor_HK_TwoCompSys"/>
</dbReference>
<dbReference type="SUPFAM" id="SSF55874">
    <property type="entry name" value="ATPase domain of HSP90 chaperone/DNA topoisomerase II/histidine kinase"/>
    <property type="match status" value="1"/>
</dbReference>
<evidence type="ECO:0000256" key="8">
    <source>
        <dbReference type="ARBA" id="ARBA00023012"/>
    </source>
</evidence>
<dbReference type="Proteomes" id="UP000534286">
    <property type="component" value="Unassembled WGS sequence"/>
</dbReference>
<dbReference type="InterPro" id="IPR003594">
    <property type="entry name" value="HATPase_dom"/>
</dbReference>
<reference evidence="13 14" key="1">
    <citation type="submission" date="2020-08" db="EMBL/GenBank/DDBJ databases">
        <title>Sequencing the genomes of 1000 actinobacteria strains.</title>
        <authorList>
            <person name="Klenk H.-P."/>
        </authorList>
    </citation>
    <scope>NUCLEOTIDE SEQUENCE [LARGE SCALE GENOMIC DNA]</scope>
    <source>
        <strain evidence="13 14">DSM 43023</strain>
    </source>
</reference>
<evidence type="ECO:0000256" key="5">
    <source>
        <dbReference type="ARBA" id="ARBA00022741"/>
    </source>
</evidence>
<keyword evidence="7" id="KW-0067">ATP-binding</keyword>
<dbReference type="Pfam" id="PF07730">
    <property type="entry name" value="HisKA_3"/>
    <property type="match status" value="1"/>
</dbReference>
<dbReference type="InterPro" id="IPR036890">
    <property type="entry name" value="HATPase_C_sf"/>
</dbReference>
<feature type="transmembrane region" description="Helical" evidence="9">
    <location>
        <begin position="12"/>
        <end position="30"/>
    </location>
</feature>
<evidence type="ECO:0000256" key="9">
    <source>
        <dbReference type="SAM" id="Phobius"/>
    </source>
</evidence>
<dbReference type="EC" id="2.7.13.3" evidence="2"/>
<dbReference type="PANTHER" id="PTHR24421">
    <property type="entry name" value="NITRATE/NITRITE SENSOR PROTEIN NARX-RELATED"/>
    <property type="match status" value="1"/>
</dbReference>
<dbReference type="Pfam" id="PF02518">
    <property type="entry name" value="HATPase_c"/>
    <property type="match status" value="1"/>
</dbReference>
<feature type="domain" description="Histidine kinase/HSP90-like ATPase" evidence="10">
    <location>
        <begin position="321"/>
        <end position="400"/>
    </location>
</feature>
<dbReference type="Gene3D" id="3.30.565.10">
    <property type="entry name" value="Histidine kinase-like ATPase, C-terminal domain"/>
    <property type="match status" value="1"/>
</dbReference>
<comment type="catalytic activity">
    <reaction evidence="1">
        <text>ATP + protein L-histidine = ADP + protein N-phospho-L-histidine.</text>
        <dbReference type="EC" id="2.7.13.3"/>
    </reaction>
</comment>
<keyword evidence="4" id="KW-0808">Transferase</keyword>
<dbReference type="EMBL" id="JACHJU010000001">
    <property type="protein sequence ID" value="MBB4937721.1"/>
    <property type="molecule type" value="Genomic_DNA"/>
</dbReference>
<dbReference type="AlphaFoldDB" id="A0A7W7RUN0"/>
<sequence length="403" mass="42060">MNVLTATRNAALFLIIGLGTALLALPLFWLVVCTTLLSLAGIGLPLIPPVTRLVRRLSGWQRRRLGMPAPPYLPLEGPLPVRVRAAVGDPATPREVLWLLAHGLTGIVLGFLALGLPLAALNAATLPLWWWLTPGSPPSVLGYAVDSWPLALTGPFVAAGYLGVACLVLPTAADLSERLSRSLLKPLGRVRLAQQVAMLTAARASALEAHAQELRRIERTLHDGTQNRLVAVVMHLGMLERALAGAPESTRQLAGRAQEAASDALVNLRDAIRAIHPPVLTEHGLDGALAALAARSPVPCTVEIADFPRLPAAVEAAAYFTAAEALTNVAKHSHAGKAVVRMHLDGGLLITEIEDDGVGGAQSGTGSGLTGIDHRAAAFGGRTTLTSPPGGPTVLKVELPCGL</sequence>
<dbReference type="Gene3D" id="1.20.5.1930">
    <property type="match status" value="1"/>
</dbReference>
<keyword evidence="5" id="KW-0547">Nucleotide-binding</keyword>
<keyword evidence="9" id="KW-0812">Transmembrane</keyword>
<dbReference type="RefSeq" id="WP_184754055.1">
    <property type="nucleotide sequence ID" value="NZ_BAABEK010000026.1"/>
</dbReference>
<dbReference type="Pfam" id="PF13796">
    <property type="entry name" value="Sensor"/>
    <property type="match status" value="1"/>
</dbReference>
<feature type="transmembrane region" description="Helical" evidence="9">
    <location>
        <begin position="152"/>
        <end position="173"/>
    </location>
</feature>
<evidence type="ECO:0000256" key="7">
    <source>
        <dbReference type="ARBA" id="ARBA00022840"/>
    </source>
</evidence>
<keyword evidence="3" id="KW-0597">Phosphoprotein</keyword>
<feature type="domain" description="Signal transduction histidine kinase subgroup 3 dimerisation and phosphoacceptor" evidence="11">
    <location>
        <begin position="213"/>
        <end position="280"/>
    </location>
</feature>
<dbReference type="GO" id="GO:0005524">
    <property type="term" value="F:ATP binding"/>
    <property type="evidence" value="ECO:0007669"/>
    <property type="project" value="UniProtKB-KW"/>
</dbReference>
<evidence type="ECO:0000313" key="13">
    <source>
        <dbReference type="EMBL" id="MBB4937721.1"/>
    </source>
</evidence>
<protein>
    <recommendedName>
        <fullName evidence="2">histidine kinase</fullName>
        <ecNumber evidence="2">2.7.13.3</ecNumber>
    </recommendedName>
</protein>
<keyword evidence="14" id="KW-1185">Reference proteome</keyword>
<evidence type="ECO:0000256" key="2">
    <source>
        <dbReference type="ARBA" id="ARBA00012438"/>
    </source>
</evidence>
<name>A0A7W7RUN0_9ACTN</name>
<dbReference type="GO" id="GO:0046983">
    <property type="term" value="F:protein dimerization activity"/>
    <property type="evidence" value="ECO:0007669"/>
    <property type="project" value="InterPro"/>
</dbReference>
<dbReference type="CDD" id="cd16917">
    <property type="entry name" value="HATPase_UhpB-NarQ-NarX-like"/>
    <property type="match status" value="1"/>
</dbReference>
<dbReference type="InterPro" id="IPR025828">
    <property type="entry name" value="Put_sensor_dom"/>
</dbReference>
<evidence type="ECO:0000256" key="3">
    <source>
        <dbReference type="ARBA" id="ARBA00022553"/>
    </source>
</evidence>
<evidence type="ECO:0000256" key="4">
    <source>
        <dbReference type="ARBA" id="ARBA00022679"/>
    </source>
</evidence>
<dbReference type="GO" id="GO:0016020">
    <property type="term" value="C:membrane"/>
    <property type="evidence" value="ECO:0007669"/>
    <property type="project" value="InterPro"/>
</dbReference>
<feature type="domain" description="Putative sensor" evidence="12">
    <location>
        <begin position="13"/>
        <end position="184"/>
    </location>
</feature>
<organism evidence="13 14">
    <name type="scientific">Streptosporangium album</name>
    <dbReference type="NCBI Taxonomy" id="47479"/>
    <lineage>
        <taxon>Bacteria</taxon>
        <taxon>Bacillati</taxon>
        <taxon>Actinomycetota</taxon>
        <taxon>Actinomycetes</taxon>
        <taxon>Streptosporangiales</taxon>
        <taxon>Streptosporangiaceae</taxon>
        <taxon>Streptosporangium</taxon>
    </lineage>
</organism>
<evidence type="ECO:0000256" key="1">
    <source>
        <dbReference type="ARBA" id="ARBA00000085"/>
    </source>
</evidence>
<evidence type="ECO:0000259" key="11">
    <source>
        <dbReference type="Pfam" id="PF07730"/>
    </source>
</evidence>
<accession>A0A7W7RUN0</accession>
<gene>
    <name evidence="13" type="ORF">FHR32_002026</name>
</gene>
<keyword evidence="6 13" id="KW-0418">Kinase</keyword>
<dbReference type="PANTHER" id="PTHR24421:SF10">
    <property type="entry name" value="NITRATE_NITRITE SENSOR PROTEIN NARQ"/>
    <property type="match status" value="1"/>
</dbReference>
<dbReference type="InterPro" id="IPR011712">
    <property type="entry name" value="Sig_transdc_His_kin_sub3_dim/P"/>
</dbReference>
<evidence type="ECO:0000259" key="12">
    <source>
        <dbReference type="Pfam" id="PF13796"/>
    </source>
</evidence>
<keyword evidence="9" id="KW-0472">Membrane</keyword>
<proteinExistence type="predicted"/>
<keyword evidence="9" id="KW-1133">Transmembrane helix</keyword>
<comment type="caution">
    <text evidence="13">The sequence shown here is derived from an EMBL/GenBank/DDBJ whole genome shotgun (WGS) entry which is preliminary data.</text>
</comment>
<dbReference type="GO" id="GO:0000155">
    <property type="term" value="F:phosphorelay sensor kinase activity"/>
    <property type="evidence" value="ECO:0007669"/>
    <property type="project" value="InterPro"/>
</dbReference>
<feature type="transmembrane region" description="Helical" evidence="9">
    <location>
        <begin position="104"/>
        <end position="132"/>
    </location>
</feature>
<evidence type="ECO:0000313" key="14">
    <source>
        <dbReference type="Proteomes" id="UP000534286"/>
    </source>
</evidence>
<evidence type="ECO:0000256" key="6">
    <source>
        <dbReference type="ARBA" id="ARBA00022777"/>
    </source>
</evidence>